<dbReference type="RefSeq" id="WP_118234597.1">
    <property type="nucleotide sequence ID" value="NZ_QRHL01000023.1"/>
</dbReference>
<gene>
    <name evidence="1" type="ORF">DW663_10215</name>
</gene>
<evidence type="ECO:0000313" key="1">
    <source>
        <dbReference type="EMBL" id="RHF70649.1"/>
    </source>
</evidence>
<name>A0A414PQ42_FUSMR</name>
<sequence>MIRNRIPCFKRGEILDSQLLENLRNTPYEFYSLAYHDYPNGVISGLDIYADKSKLTIKPGVVKFNNFYYRISKEEIIDIPLEDGDYILKMNFFPEKLVDLEKYYEYALEFELNLEEADNKSKLELARIKRREGAEIRNIDEFYGIEKEYNIVSEINKAQSTVSGVVISSSIMKMFAKKVLEKKETEAIDDSICINILSNNFSREALNLYILKKIGVDSVKSSNEELYRYLSKIYLNLKDNRKAKTSRIMTKNRMIVE</sequence>
<dbReference type="Proteomes" id="UP000284676">
    <property type="component" value="Unassembled WGS sequence"/>
</dbReference>
<accession>A0A414PQ42</accession>
<dbReference type="EMBL" id="QRHL01000023">
    <property type="protein sequence ID" value="RHF70649.1"/>
    <property type="molecule type" value="Genomic_DNA"/>
</dbReference>
<reference evidence="1 2" key="1">
    <citation type="submission" date="2018-08" db="EMBL/GenBank/DDBJ databases">
        <title>A genome reference for cultivated species of the human gut microbiota.</title>
        <authorList>
            <person name="Zou Y."/>
            <person name="Xue W."/>
            <person name="Luo G."/>
        </authorList>
    </citation>
    <scope>NUCLEOTIDE SEQUENCE [LARGE SCALE GENOMIC DNA]</scope>
    <source>
        <strain evidence="1 2">AM25-1</strain>
    </source>
</reference>
<evidence type="ECO:0008006" key="3">
    <source>
        <dbReference type="Google" id="ProtNLM"/>
    </source>
</evidence>
<evidence type="ECO:0000313" key="2">
    <source>
        <dbReference type="Proteomes" id="UP000284676"/>
    </source>
</evidence>
<organism evidence="1 2">
    <name type="scientific">Fusobacterium mortiferum</name>
    <dbReference type="NCBI Taxonomy" id="850"/>
    <lineage>
        <taxon>Bacteria</taxon>
        <taxon>Fusobacteriati</taxon>
        <taxon>Fusobacteriota</taxon>
        <taxon>Fusobacteriia</taxon>
        <taxon>Fusobacteriales</taxon>
        <taxon>Fusobacteriaceae</taxon>
        <taxon>Fusobacterium</taxon>
    </lineage>
</organism>
<dbReference type="AlphaFoldDB" id="A0A414PQ42"/>
<protein>
    <recommendedName>
        <fullName evidence="3">DNA and RNA helicase</fullName>
    </recommendedName>
</protein>
<proteinExistence type="predicted"/>
<comment type="caution">
    <text evidence="1">The sequence shown here is derived from an EMBL/GenBank/DDBJ whole genome shotgun (WGS) entry which is preliminary data.</text>
</comment>